<organism evidence="3 4">
    <name type="scientific">Plasmodium chabaudi chabaudi</name>
    <dbReference type="NCBI Taxonomy" id="31271"/>
    <lineage>
        <taxon>Eukaryota</taxon>
        <taxon>Sar</taxon>
        <taxon>Alveolata</taxon>
        <taxon>Apicomplexa</taxon>
        <taxon>Aconoidasida</taxon>
        <taxon>Haemosporida</taxon>
        <taxon>Plasmodiidae</taxon>
        <taxon>Plasmodium</taxon>
        <taxon>Plasmodium (Vinckeia)</taxon>
    </lineage>
</organism>
<dbReference type="PANTHER" id="PTHR13271:SF137">
    <property type="entry name" value="SET DOMAIN-CONTAINING PROTEIN"/>
    <property type="match status" value="1"/>
</dbReference>
<feature type="coiled-coil region" evidence="1">
    <location>
        <begin position="680"/>
        <end position="707"/>
    </location>
</feature>
<sequence length="1172" mass="138958">MNTKFYVCFKYIIIIINATLYQCKRRKASKINLFPYFINNGFPSKPHNYSSGSKRKGILQKREYASHFSKTKGDALNLLSNEEISKNDIKLNNLTQLLENILIVKNEYKNTILNSNYNIDHLVDYFQDKLSGLQNINFIEQNRANYSYSKNKIHEFFNDNNLKVDGKLQEHVNAHNKPTEQYQNVSNKNIIKDEKNQCQFIEPKNNTPFDNHNTHQDHHDNILCMQAKTNIKKDDVILSIPKTYIIHYDNIMNQIQNFVNDFSNSYNVNYIKYIFKNNMQDQINQLDPYIILMYDIYKRHINFISFMKSPNIYLKYWDIKLTLLIAYIYFISKYMNILLHAHSFNNALFLLLDKYLSQENETLTPTELSQHKNEQRICEKQNGEEINSTTKNLINDIYLSCNNEIHENYKSTAIPNIVSNDINEISHHLRKTSENALKNRKSFFFYNNYEHYINYIVNTPSLNHLPLLFKESSFLLFNNANIKNIIYFRKQMIHEIINMYKNDEDNDNATFFSIDKNIINKILFTNNKYYSTIEKYFKNNDIYNEKSSNNSYANKKHNNVIDLDKLYHFTLINEKNFCLSTKNTNCQKESSTQHISINDMSSNTTNDDNNNNVHAEQSLKENSQSSFSFANFQNSITSIIYNASLFDNFDIFFNYSFLMHIYSYVSSHAIKIKSDAYFFQNIEENNIQKAEKSNRKNENDYGDLKDNILNSNITIKETNKHIEKISSQECSKYDFNEYEKKEKQTENKHMCLIPFIDVCNHRTFSMNSFIKNVSKDIKKSTHSFSINNNDVNYSYHNILSDNKNPDPFSKTHQINPVYKHIEPIDIVDEKNNYNTNSSDSDINKVCDTKNLHNTNEIMLEDANSIQLFSSENINTGDEITISYGKLSNDLLLLEYGFIDKKNTKVYFYFDVKIIREIIIQILGHDKLPLIMLESLERKKVDIFKILNVLPNNENVYERFQTDQTENAEIVRQKKNILNDYIRKNKYFNEYNIFTMKERINQFYIDEKMSHDQKNKKSYFYIGTDLIVDPILLATIRTIIYDDMDYLSKINITDLLQWENYLSPDSEIIVIQVLIKLIDEIIYDQFYDINYEDILIKGQIKYEDLKCFKNKFLQPDLFNSEKVIDIFQNNNNFNIVIYNIMKLKELQLAKQALIEKREEMMNLLKTQDSKKQK</sequence>
<evidence type="ECO:0000256" key="2">
    <source>
        <dbReference type="SAM" id="MobiDB-lite"/>
    </source>
</evidence>
<feature type="compositionally biased region" description="Low complexity" evidence="2">
    <location>
        <begin position="595"/>
        <end position="612"/>
    </location>
</feature>
<dbReference type="PANTHER" id="PTHR13271">
    <property type="entry name" value="UNCHARACTERIZED PUTATIVE METHYLTRANSFERASE"/>
    <property type="match status" value="1"/>
</dbReference>
<proteinExistence type="predicted"/>
<evidence type="ECO:0000256" key="1">
    <source>
        <dbReference type="SAM" id="Coils"/>
    </source>
</evidence>
<dbReference type="InterPro" id="IPR046341">
    <property type="entry name" value="SET_dom_sf"/>
</dbReference>
<protein>
    <recommendedName>
        <fullName evidence="5">SET domain-containing protein</fullName>
    </recommendedName>
</protein>
<dbReference type="GO" id="GO:0016279">
    <property type="term" value="F:protein-lysine N-methyltransferase activity"/>
    <property type="evidence" value="ECO:0007669"/>
    <property type="project" value="TreeGrafter"/>
</dbReference>
<gene>
    <name evidence="3" type="ORF">PCHAJ_000421800</name>
</gene>
<reference evidence="3 4" key="1">
    <citation type="submission" date="2016-08" db="EMBL/GenBank/DDBJ databases">
        <authorList>
            <consortium name="Pathogen Informatics"/>
        </authorList>
    </citation>
    <scope>NUCLEOTIDE SEQUENCE [LARGE SCALE GENOMIC DNA]</scope>
    <source>
        <strain evidence="3 4">AJ</strain>
    </source>
</reference>
<dbReference type="InterPro" id="IPR050600">
    <property type="entry name" value="SETD3_SETD6_MTase"/>
</dbReference>
<dbReference type="SUPFAM" id="SSF82199">
    <property type="entry name" value="SET domain"/>
    <property type="match status" value="1"/>
</dbReference>
<keyword evidence="1" id="KW-0175">Coiled coil</keyword>
<dbReference type="EMBL" id="LT608180">
    <property type="protein sequence ID" value="SCM25849.1"/>
    <property type="molecule type" value="Genomic_DNA"/>
</dbReference>
<dbReference type="AlphaFoldDB" id="A0A1C6YRC4"/>
<evidence type="ECO:0008006" key="5">
    <source>
        <dbReference type="Google" id="ProtNLM"/>
    </source>
</evidence>
<evidence type="ECO:0000313" key="3">
    <source>
        <dbReference type="EMBL" id="SCM25849.1"/>
    </source>
</evidence>
<feature type="region of interest" description="Disordered" evidence="2">
    <location>
        <begin position="590"/>
        <end position="613"/>
    </location>
</feature>
<dbReference type="Gene3D" id="3.90.1410.10">
    <property type="entry name" value="set domain protein methyltransferase, domain 1"/>
    <property type="match status" value="1"/>
</dbReference>
<accession>A0A1C6YRC4</accession>
<dbReference type="Proteomes" id="UP000507163">
    <property type="component" value="Chromosome 14"/>
</dbReference>
<evidence type="ECO:0000313" key="4">
    <source>
        <dbReference type="Proteomes" id="UP000507163"/>
    </source>
</evidence>
<name>A0A1C6YRC4_PLACU</name>